<evidence type="ECO:0000259" key="1">
    <source>
        <dbReference type="Pfam" id="PF04230"/>
    </source>
</evidence>
<gene>
    <name evidence="2" type="ORF">MC7420_7809</name>
</gene>
<evidence type="ECO:0000313" key="3">
    <source>
        <dbReference type="Proteomes" id="UP000003835"/>
    </source>
</evidence>
<dbReference type="STRING" id="118168.MC7420_7809"/>
<evidence type="ECO:0000313" key="2">
    <source>
        <dbReference type="EMBL" id="EDX78071.1"/>
    </source>
</evidence>
<feature type="domain" description="Polysaccharide pyruvyl transferase" evidence="1">
    <location>
        <begin position="61"/>
        <end position="193"/>
    </location>
</feature>
<dbReference type="Proteomes" id="UP000003835">
    <property type="component" value="Unassembled WGS sequence"/>
</dbReference>
<reference evidence="2 3" key="1">
    <citation type="submission" date="2008-07" db="EMBL/GenBank/DDBJ databases">
        <authorList>
            <person name="Tandeau de Marsac N."/>
            <person name="Ferriera S."/>
            <person name="Johnson J."/>
            <person name="Kravitz S."/>
            <person name="Beeson K."/>
            <person name="Sutton G."/>
            <person name="Rogers Y.-H."/>
            <person name="Friedman R."/>
            <person name="Frazier M."/>
            <person name="Venter J.C."/>
        </authorList>
    </citation>
    <scope>NUCLEOTIDE SEQUENCE [LARGE SCALE GENOMIC DNA]</scope>
    <source>
        <strain evidence="2 3">PCC 7420</strain>
    </source>
</reference>
<name>B4VJ51_9CYAN</name>
<dbReference type="eggNOG" id="COG2327">
    <property type="taxonomic scope" value="Bacteria"/>
</dbReference>
<dbReference type="RefSeq" id="WP_006098507.1">
    <property type="nucleotide sequence ID" value="NZ_DS989842.1"/>
</dbReference>
<dbReference type="AlphaFoldDB" id="B4VJ51"/>
<keyword evidence="3" id="KW-1185">Reference proteome</keyword>
<sequence>MTKLFYYHRRDRLNNFGDALNPWLWHQLLPDFFDQDETTIFVGIGTLLNSLLPHRLPKAERVIIFSSGVGYEKPLSVIPASWKIYSVRGPLSAQSLGLPANLAVADGAILIKRLFKSTGNKTHRFGFIPHIHHATYADTIWQSICSDIGFKYIDPRDSVAQILSDIDQTQVLLAEAMHGAIAADALRVPWIPVHTSARILAFKWQDWCASMNVDYHPWYISPLIHAYPPVARGIRSSMRATRHWFNWLKQNPWNGLNYIGGDQESVTMQLIRIAQTAQPRLSDEQQLEQRITELEEKLHQLSNECGKPLG</sequence>
<dbReference type="OrthoDB" id="9803627at2"/>
<organism evidence="2 3">
    <name type="scientific">Coleofasciculus chthonoplastes PCC 7420</name>
    <dbReference type="NCBI Taxonomy" id="118168"/>
    <lineage>
        <taxon>Bacteria</taxon>
        <taxon>Bacillati</taxon>
        <taxon>Cyanobacteriota</taxon>
        <taxon>Cyanophyceae</taxon>
        <taxon>Coleofasciculales</taxon>
        <taxon>Coleofasciculaceae</taxon>
        <taxon>Coleofasciculus</taxon>
    </lineage>
</organism>
<dbReference type="InterPro" id="IPR007345">
    <property type="entry name" value="Polysacch_pyruvyl_Trfase"/>
</dbReference>
<proteinExistence type="predicted"/>
<dbReference type="HOGENOM" id="CLU_064297_0_0_3"/>
<dbReference type="Pfam" id="PF04230">
    <property type="entry name" value="PS_pyruv_trans"/>
    <property type="match status" value="1"/>
</dbReference>
<dbReference type="EMBL" id="DS989842">
    <property type="protein sequence ID" value="EDX78071.1"/>
    <property type="molecule type" value="Genomic_DNA"/>
</dbReference>
<accession>B4VJ51</accession>
<protein>
    <submittedName>
        <fullName evidence="2">ExoV-like protein</fullName>
    </submittedName>
</protein>